<evidence type="ECO:0000256" key="9">
    <source>
        <dbReference type="SAM" id="MobiDB-lite"/>
    </source>
</evidence>
<proteinExistence type="inferred from homology"/>
<feature type="region of interest" description="Disordered" evidence="9">
    <location>
        <begin position="170"/>
        <end position="410"/>
    </location>
</feature>
<evidence type="ECO:0000256" key="7">
    <source>
        <dbReference type="ARBA" id="ARBA00022927"/>
    </source>
</evidence>
<comment type="subcellular location">
    <subcellularLocation>
        <location evidence="2">Cytoplasm</location>
    </subcellularLocation>
    <subcellularLocation>
        <location evidence="1">Endosome membrane</location>
        <topology evidence="1">Peripheral membrane protein</topology>
    </subcellularLocation>
</comment>
<evidence type="ECO:0000256" key="4">
    <source>
        <dbReference type="ARBA" id="ARBA00022448"/>
    </source>
</evidence>
<name>A8N2V1_COPC7</name>
<evidence type="ECO:0000259" key="10">
    <source>
        <dbReference type="Pfam" id="PF04652"/>
    </source>
</evidence>
<dbReference type="HOGENOM" id="CLU_030378_5_0_1"/>
<evidence type="ECO:0000256" key="5">
    <source>
        <dbReference type="ARBA" id="ARBA00022490"/>
    </source>
</evidence>
<dbReference type="GO" id="GO:0015031">
    <property type="term" value="P:protein transport"/>
    <property type="evidence" value="ECO:0007669"/>
    <property type="project" value="UniProtKB-KW"/>
</dbReference>
<feature type="compositionally biased region" description="Low complexity" evidence="9">
    <location>
        <begin position="341"/>
        <end position="362"/>
    </location>
</feature>
<keyword evidence="7" id="KW-0653">Protein transport</keyword>
<dbReference type="InterPro" id="IPR023175">
    <property type="entry name" value="Vta1/CALS_N_sf"/>
</dbReference>
<dbReference type="GO" id="GO:0010008">
    <property type="term" value="C:endosome membrane"/>
    <property type="evidence" value="ECO:0007669"/>
    <property type="project" value="UniProtKB-SubCell"/>
</dbReference>
<reference evidence="12 13" key="1">
    <citation type="journal article" date="2010" name="Proc. Natl. Acad. Sci. U.S.A.">
        <title>Insights into evolution of multicellular fungi from the assembled chromosomes of the mushroom Coprinopsis cinerea (Coprinus cinereus).</title>
        <authorList>
            <person name="Stajich J.E."/>
            <person name="Wilke S.K."/>
            <person name="Ahren D."/>
            <person name="Au C.H."/>
            <person name="Birren B.W."/>
            <person name="Borodovsky M."/>
            <person name="Burns C."/>
            <person name="Canback B."/>
            <person name="Casselton L.A."/>
            <person name="Cheng C.K."/>
            <person name="Deng J."/>
            <person name="Dietrich F.S."/>
            <person name="Fargo D.C."/>
            <person name="Farman M.L."/>
            <person name="Gathman A.C."/>
            <person name="Goldberg J."/>
            <person name="Guigo R."/>
            <person name="Hoegger P.J."/>
            <person name="Hooker J.B."/>
            <person name="Huggins A."/>
            <person name="James T.Y."/>
            <person name="Kamada T."/>
            <person name="Kilaru S."/>
            <person name="Kodira C."/>
            <person name="Kues U."/>
            <person name="Kupfer D."/>
            <person name="Kwan H.S."/>
            <person name="Lomsadze A."/>
            <person name="Li W."/>
            <person name="Lilly W.W."/>
            <person name="Ma L.J."/>
            <person name="Mackey A.J."/>
            <person name="Manning G."/>
            <person name="Martin F."/>
            <person name="Muraguchi H."/>
            <person name="Natvig D.O."/>
            <person name="Palmerini H."/>
            <person name="Ramesh M.A."/>
            <person name="Rehmeyer C.J."/>
            <person name="Roe B.A."/>
            <person name="Shenoy N."/>
            <person name="Stanke M."/>
            <person name="Ter-Hovhannisyan V."/>
            <person name="Tunlid A."/>
            <person name="Velagapudi R."/>
            <person name="Vision T.J."/>
            <person name="Zeng Q."/>
            <person name="Zolan M.E."/>
            <person name="Pukkila P.J."/>
        </authorList>
    </citation>
    <scope>NUCLEOTIDE SEQUENCE [LARGE SCALE GENOMIC DNA]</scope>
    <source>
        <strain evidence="13">Okayama-7 / 130 / ATCC MYA-4618 / FGSC 9003</strain>
    </source>
</reference>
<feature type="domain" description="Vta1 C-terminal" evidence="11">
    <location>
        <begin position="415"/>
        <end position="450"/>
    </location>
</feature>
<dbReference type="AlphaFoldDB" id="A8N2V1"/>
<feature type="compositionally biased region" description="Pro residues" evidence="9">
    <location>
        <begin position="370"/>
        <end position="386"/>
    </location>
</feature>
<dbReference type="OrthoDB" id="391137at2759"/>
<evidence type="ECO:0000313" key="13">
    <source>
        <dbReference type="Proteomes" id="UP000001861"/>
    </source>
</evidence>
<evidence type="ECO:0000256" key="6">
    <source>
        <dbReference type="ARBA" id="ARBA00022753"/>
    </source>
</evidence>
<dbReference type="Pfam" id="PF18097">
    <property type="entry name" value="Vta1_C"/>
    <property type="match status" value="1"/>
</dbReference>
<dbReference type="Gene3D" id="1.25.40.270">
    <property type="entry name" value="Vacuolar protein sorting-associated protein vta1"/>
    <property type="match status" value="1"/>
</dbReference>
<dbReference type="PANTHER" id="PTHR46009">
    <property type="entry name" value="VACUOLAR PROTEIN SORTING-ASSOCIATED PROTEIN VTA1 HOMOLOG"/>
    <property type="match status" value="1"/>
</dbReference>
<dbReference type="GeneID" id="6005599"/>
<dbReference type="eggNOG" id="KOG0917">
    <property type="taxonomic scope" value="Eukaryota"/>
</dbReference>
<dbReference type="Pfam" id="PF04652">
    <property type="entry name" value="Vta1"/>
    <property type="match status" value="1"/>
</dbReference>
<dbReference type="GO" id="GO:0032511">
    <property type="term" value="P:late endosome to vacuole transport via multivesicular body sorting pathway"/>
    <property type="evidence" value="ECO:0007669"/>
    <property type="project" value="InterPro"/>
</dbReference>
<dbReference type="PANTHER" id="PTHR46009:SF1">
    <property type="entry name" value="VACUOLAR PROTEIN SORTING-ASSOCIATED PROTEIN VTA1 HOMOLOG"/>
    <property type="match status" value="1"/>
</dbReference>
<dbReference type="InParanoid" id="A8N2V1"/>
<dbReference type="InterPro" id="IPR044538">
    <property type="entry name" value="Vta1-like"/>
</dbReference>
<keyword evidence="8" id="KW-0472">Membrane</keyword>
<organism evidence="12 13">
    <name type="scientific">Coprinopsis cinerea (strain Okayama-7 / 130 / ATCC MYA-4618 / FGSC 9003)</name>
    <name type="common">Inky cap fungus</name>
    <name type="synonym">Hormographiella aspergillata</name>
    <dbReference type="NCBI Taxonomy" id="240176"/>
    <lineage>
        <taxon>Eukaryota</taxon>
        <taxon>Fungi</taxon>
        <taxon>Dikarya</taxon>
        <taxon>Basidiomycota</taxon>
        <taxon>Agaricomycotina</taxon>
        <taxon>Agaricomycetes</taxon>
        <taxon>Agaricomycetidae</taxon>
        <taxon>Agaricales</taxon>
        <taxon>Agaricineae</taxon>
        <taxon>Psathyrellaceae</taxon>
        <taxon>Coprinopsis</taxon>
    </lineage>
</organism>
<keyword evidence="4" id="KW-0813">Transport</keyword>
<comment type="caution">
    <text evidence="12">The sequence shown here is derived from an EMBL/GenBank/DDBJ whole genome shotgun (WGS) entry which is preliminary data.</text>
</comment>
<evidence type="ECO:0000256" key="8">
    <source>
        <dbReference type="ARBA" id="ARBA00023136"/>
    </source>
</evidence>
<evidence type="ECO:0000256" key="1">
    <source>
        <dbReference type="ARBA" id="ARBA00004481"/>
    </source>
</evidence>
<dbReference type="Gene3D" id="1.20.5.420">
    <property type="entry name" value="Immunoglobulin FC, subunit C"/>
    <property type="match status" value="1"/>
</dbReference>
<dbReference type="Proteomes" id="UP000001861">
    <property type="component" value="Unassembled WGS sequence"/>
</dbReference>
<dbReference type="GO" id="GO:0005771">
    <property type="term" value="C:multivesicular body"/>
    <property type="evidence" value="ECO:0007669"/>
    <property type="project" value="TreeGrafter"/>
</dbReference>
<dbReference type="InterPro" id="IPR039431">
    <property type="entry name" value="Vta1/CALS_N"/>
</dbReference>
<evidence type="ECO:0000313" key="12">
    <source>
        <dbReference type="EMBL" id="EAU92808.2"/>
    </source>
</evidence>
<keyword evidence="13" id="KW-1185">Reference proteome</keyword>
<keyword evidence="5" id="KW-0963">Cytoplasm</keyword>
<dbReference type="InterPro" id="IPR041212">
    <property type="entry name" value="Vta1_C"/>
</dbReference>
<protein>
    <recommendedName>
        <fullName evidence="14">DUF605-domain-containing protein</fullName>
    </recommendedName>
</protein>
<dbReference type="OMA" id="AYWCEYH"/>
<accession>A8N2V1</accession>
<dbReference type="FunCoup" id="A8N2V1">
    <property type="interactions" value="350"/>
</dbReference>
<dbReference type="RefSeq" id="XP_001829173.2">
    <property type="nucleotide sequence ID" value="XM_001829121.2"/>
</dbReference>
<feature type="domain" description="Vta1/callose synthase N-terminal" evidence="10">
    <location>
        <begin position="18"/>
        <end position="170"/>
    </location>
</feature>
<sequence>MASKSFLNLPPITAELKTITPYLQRAEEIKAQEPIVAYWCAYYAAQLGIGLKARDPPSRDLLLSLLGVLERMKTEIGPNDAVDVDAAGAAYVENFALKIFTLADNEDREGRATRATAKKFLAAANFLEVLKTFPKSDVSDSVLYFLIYQIAEKVRYAKWKAADIAKAFREGRKPTPGPPGATEEDFPEELALPSPPKATTERTVTPTRSPPRSPPQDIPSLPSAPRYSPSEDPGNWSTIATPGTDLGASISTDNGLTMGDPSAGVHKRSNSGGSSRSGRRSPKRSATVSEELEGKTSRTPSPPGITSKHRSPPRSSGSKPPSPTPRSRNNSPGNEKKVHFTPSVIGGSTTSGSPTASPGFPTVPLDHAAPGPPGQSWIPPPPPPVAPMGYSGYSNQPSRQAPTPPPAPVELTPAIISKAQKHCRFAASALDYEDAETAKKELRAALALLGG</sequence>
<comment type="similarity">
    <text evidence="3">Belongs to the VTA1 family.</text>
</comment>
<dbReference type="EMBL" id="AACS02000001">
    <property type="protein sequence ID" value="EAU92808.2"/>
    <property type="molecule type" value="Genomic_DNA"/>
</dbReference>
<keyword evidence="6" id="KW-0967">Endosome</keyword>
<feature type="compositionally biased region" description="Low complexity" evidence="9">
    <location>
        <begin position="313"/>
        <end position="333"/>
    </location>
</feature>
<evidence type="ECO:0008006" key="14">
    <source>
        <dbReference type="Google" id="ProtNLM"/>
    </source>
</evidence>
<gene>
    <name evidence="12" type="ORF">CC1G_01853</name>
</gene>
<dbReference type="STRING" id="240176.A8N2V1"/>
<evidence type="ECO:0000256" key="2">
    <source>
        <dbReference type="ARBA" id="ARBA00004496"/>
    </source>
</evidence>
<feature type="compositionally biased region" description="Pro residues" evidence="9">
    <location>
        <begin position="208"/>
        <end position="217"/>
    </location>
</feature>
<dbReference type="KEGG" id="cci:CC1G_01853"/>
<evidence type="ECO:0000256" key="3">
    <source>
        <dbReference type="ARBA" id="ARBA00007895"/>
    </source>
</evidence>
<evidence type="ECO:0000259" key="11">
    <source>
        <dbReference type="Pfam" id="PF18097"/>
    </source>
</evidence>
<dbReference type="VEuPathDB" id="FungiDB:CC1G_01853"/>